<dbReference type="PANTHER" id="PTHR44314">
    <property type="entry name" value="CILIA- AND FLAGELLA-ASSOCIATED PROTEIN 70"/>
    <property type="match status" value="1"/>
</dbReference>
<feature type="compositionally biased region" description="Basic and acidic residues" evidence="4">
    <location>
        <begin position="494"/>
        <end position="511"/>
    </location>
</feature>
<dbReference type="InterPro" id="IPR052628">
    <property type="entry name" value="CFAP70"/>
</dbReference>
<sequence>MPSKKESKKGKDKSKSQSQIEITKTDEPETKAEEVKPPDYRTITITLEYYQNVAGLFPVSDISTKCTFREDIGESEAIPITDEEKIPINYSASLLVDANNMKELDHLISSPAVLTVTQVQGNFDPMLYEQLVVNQEVLQSPTRSYDSIVSIYEAITGQTVDISAAKRSKGSRKKAEVAKEKEDKGSDKKSKKSKSSVGRSSLSTRGKTEVSASQAAEIYGICMIDFIPLFYGKTSFTEALLIKPTRKSLDHKMIPYKNHPKIIVTVSIDQELHFKNSNILSLTVESIYNLPELMSANQSYIVCAMIPMDGPQKVPVHLSNPLYTTKTFSNTYKNWPNTQPMANDSNTTRYKMNPDTTCIINKLNTDFTPFLEEETPKLQFNMIKRSLLLADGMSEFSAHIKRHRRVVLEIFMSAKKKSSTASSQTSIFDVMKAKHQPFLHLMVILDVAALLYPGVSRIRLACPLKTFSYDEALKLGGLADSYFLPLGKKDTKELSAKDAKVDKGGKKEKSTASKTSKSSKGKKVKGSDAPDKSMKDLLPPKPEPPPEPEPSLEVFNEDKKPCFIIVELELAEPIVPKEDVEDLSNKLYDLLQPLPQEASKVVLTQCTAKDIYKQTISHIIRDLNKYYVAFVQQNGLSRQKPTDAMFVKHLQKIGVYQRYVSSITKAATSFVSDKFSSEEVVNSKGNLKLVSEVFVQLVSEMHGAVNKLLCSKMDPPQTEHLPVDELYFCAREAVQMGNVGVADRYFMERICEDQKNADFWLDYAIFQVELGNTDIAYECLQKTVGIDPNHRYGLLMMGAILSEKGMKDKAEICLLNMMVQEQKWLEGWVTLHIFYQMTENPSGMDMSLEMAQKYQDEAAPESDYISKIQDLLWSEDFCPKTKFFTAACIYLKLRLYNWVEYALGYETQHHYAIVNYLLAANCYYKKLYPHALEHIQETESYYGIDCNVGSLHGHCLMALERFVEAKDQYHHVLEAYNRPKNIHLVNLNCALAEEKLGYDQEARKFVLLSCKYNPSPSTWLKAGQLYFKQNDLLSAEECFSEANLRDNRNADIWAYLCLVNLRLDRENEAMLCYNQVLRCNLEDKKLLDLLDEEIKSVLQCD</sequence>
<feature type="compositionally biased region" description="Basic and acidic residues" evidence="4">
    <location>
        <begin position="525"/>
        <end position="535"/>
    </location>
</feature>
<feature type="region of interest" description="Disordered" evidence="4">
    <location>
        <begin position="494"/>
        <end position="553"/>
    </location>
</feature>
<feature type="compositionally biased region" description="Basic and acidic residues" evidence="4">
    <location>
        <begin position="173"/>
        <end position="188"/>
    </location>
</feature>
<feature type="compositionally biased region" description="Basic residues" evidence="4">
    <location>
        <begin position="1"/>
        <end position="12"/>
    </location>
</feature>
<keyword evidence="1" id="KW-0677">Repeat</keyword>
<feature type="compositionally biased region" description="Pro residues" evidence="4">
    <location>
        <begin position="539"/>
        <end position="549"/>
    </location>
</feature>
<evidence type="ECO:0008006" key="7">
    <source>
        <dbReference type="Google" id="ProtNLM"/>
    </source>
</evidence>
<keyword evidence="6" id="KW-1185">Reference proteome</keyword>
<dbReference type="EMBL" id="CAKOFQ010006833">
    <property type="protein sequence ID" value="CAH1975156.1"/>
    <property type="molecule type" value="Genomic_DNA"/>
</dbReference>
<evidence type="ECO:0000256" key="2">
    <source>
        <dbReference type="ARBA" id="ARBA00022803"/>
    </source>
</evidence>
<reference evidence="5" key="1">
    <citation type="submission" date="2022-03" db="EMBL/GenBank/DDBJ databases">
        <authorList>
            <person name="Sayadi A."/>
        </authorList>
    </citation>
    <scope>NUCLEOTIDE SEQUENCE</scope>
</reference>
<dbReference type="Gene3D" id="1.25.40.10">
    <property type="entry name" value="Tetratricopeptide repeat domain"/>
    <property type="match status" value="2"/>
</dbReference>
<keyword evidence="2 3" id="KW-0802">TPR repeat</keyword>
<dbReference type="PROSITE" id="PS50005">
    <property type="entry name" value="TPR"/>
    <property type="match status" value="1"/>
</dbReference>
<dbReference type="Proteomes" id="UP001152888">
    <property type="component" value="Unassembled WGS sequence"/>
</dbReference>
<dbReference type="InterPro" id="IPR011990">
    <property type="entry name" value="TPR-like_helical_dom_sf"/>
</dbReference>
<evidence type="ECO:0000256" key="3">
    <source>
        <dbReference type="PROSITE-ProRule" id="PRU00339"/>
    </source>
</evidence>
<organism evidence="5 6">
    <name type="scientific">Acanthoscelides obtectus</name>
    <name type="common">Bean weevil</name>
    <name type="synonym">Bruchus obtectus</name>
    <dbReference type="NCBI Taxonomy" id="200917"/>
    <lineage>
        <taxon>Eukaryota</taxon>
        <taxon>Metazoa</taxon>
        <taxon>Ecdysozoa</taxon>
        <taxon>Arthropoda</taxon>
        <taxon>Hexapoda</taxon>
        <taxon>Insecta</taxon>
        <taxon>Pterygota</taxon>
        <taxon>Neoptera</taxon>
        <taxon>Endopterygota</taxon>
        <taxon>Coleoptera</taxon>
        <taxon>Polyphaga</taxon>
        <taxon>Cucujiformia</taxon>
        <taxon>Chrysomeloidea</taxon>
        <taxon>Chrysomelidae</taxon>
        <taxon>Bruchinae</taxon>
        <taxon>Bruchini</taxon>
        <taxon>Acanthoscelides</taxon>
    </lineage>
</organism>
<dbReference type="OrthoDB" id="10262375at2759"/>
<comment type="caution">
    <text evidence="5">The sequence shown here is derived from an EMBL/GenBank/DDBJ whole genome shotgun (WGS) entry which is preliminary data.</text>
</comment>
<dbReference type="SMART" id="SM00028">
    <property type="entry name" value="TPR"/>
    <property type="match status" value="3"/>
</dbReference>
<accession>A0A9P0PB89</accession>
<dbReference type="GO" id="GO:0003341">
    <property type="term" value="P:cilium movement"/>
    <property type="evidence" value="ECO:0007669"/>
    <property type="project" value="TreeGrafter"/>
</dbReference>
<evidence type="ECO:0000256" key="4">
    <source>
        <dbReference type="SAM" id="MobiDB-lite"/>
    </source>
</evidence>
<name>A0A9P0PB89_ACAOB</name>
<feature type="region of interest" description="Disordered" evidence="4">
    <location>
        <begin position="165"/>
        <end position="206"/>
    </location>
</feature>
<dbReference type="GO" id="GO:0060271">
    <property type="term" value="P:cilium assembly"/>
    <property type="evidence" value="ECO:0007669"/>
    <property type="project" value="TreeGrafter"/>
</dbReference>
<feature type="repeat" description="TPR" evidence="3">
    <location>
        <begin position="757"/>
        <end position="790"/>
    </location>
</feature>
<protein>
    <recommendedName>
        <fullName evidence="7">Tetratricopeptide repeat protein 18</fullName>
    </recommendedName>
</protein>
<feature type="compositionally biased region" description="Basic and acidic residues" evidence="4">
    <location>
        <begin position="23"/>
        <end position="36"/>
    </location>
</feature>
<feature type="region of interest" description="Disordered" evidence="4">
    <location>
        <begin position="1"/>
        <end position="36"/>
    </location>
</feature>
<dbReference type="InterPro" id="IPR019734">
    <property type="entry name" value="TPR_rpt"/>
</dbReference>
<dbReference type="PANTHER" id="PTHR44314:SF1">
    <property type="entry name" value="CILIA- AND FLAGELLA-ASSOCIATED PROTEIN 70"/>
    <property type="match status" value="1"/>
</dbReference>
<evidence type="ECO:0000256" key="1">
    <source>
        <dbReference type="ARBA" id="ARBA00022737"/>
    </source>
</evidence>
<proteinExistence type="predicted"/>
<evidence type="ECO:0000313" key="5">
    <source>
        <dbReference type="EMBL" id="CAH1975156.1"/>
    </source>
</evidence>
<dbReference type="SUPFAM" id="SSF48452">
    <property type="entry name" value="TPR-like"/>
    <property type="match status" value="2"/>
</dbReference>
<gene>
    <name evidence="5" type="ORF">ACAOBT_LOCUS11477</name>
</gene>
<evidence type="ECO:0000313" key="6">
    <source>
        <dbReference type="Proteomes" id="UP001152888"/>
    </source>
</evidence>
<dbReference type="GO" id="GO:0070062">
    <property type="term" value="C:extracellular exosome"/>
    <property type="evidence" value="ECO:0007669"/>
    <property type="project" value="TreeGrafter"/>
</dbReference>
<dbReference type="AlphaFoldDB" id="A0A9P0PB89"/>
<dbReference type="GO" id="GO:0031514">
    <property type="term" value="C:motile cilium"/>
    <property type="evidence" value="ECO:0007669"/>
    <property type="project" value="TreeGrafter"/>
</dbReference>